<dbReference type="Pfam" id="PF07690">
    <property type="entry name" value="MFS_1"/>
    <property type="match status" value="1"/>
</dbReference>
<name>A0A3Q9UY20_9MICO</name>
<dbReference type="PROSITE" id="PS50850">
    <property type="entry name" value="MFS"/>
    <property type="match status" value="1"/>
</dbReference>
<feature type="transmembrane region" description="Helical" evidence="8">
    <location>
        <begin position="172"/>
        <end position="192"/>
    </location>
</feature>
<feature type="compositionally biased region" description="Polar residues" evidence="7">
    <location>
        <begin position="476"/>
        <end position="488"/>
    </location>
</feature>
<evidence type="ECO:0000256" key="4">
    <source>
        <dbReference type="ARBA" id="ARBA00022692"/>
    </source>
</evidence>
<evidence type="ECO:0000256" key="1">
    <source>
        <dbReference type="ARBA" id="ARBA00004651"/>
    </source>
</evidence>
<keyword evidence="4 8" id="KW-0812">Transmembrane</keyword>
<evidence type="ECO:0000256" key="8">
    <source>
        <dbReference type="SAM" id="Phobius"/>
    </source>
</evidence>
<dbReference type="InterPro" id="IPR020846">
    <property type="entry name" value="MFS_dom"/>
</dbReference>
<feature type="transmembrane region" description="Helical" evidence="8">
    <location>
        <begin position="303"/>
        <end position="322"/>
    </location>
</feature>
<keyword evidence="6 8" id="KW-0472">Membrane</keyword>
<dbReference type="InterPro" id="IPR036259">
    <property type="entry name" value="MFS_trans_sf"/>
</dbReference>
<dbReference type="RefSeq" id="WP_127886754.1">
    <property type="nucleotide sequence ID" value="NZ_CP028137.1"/>
</dbReference>
<dbReference type="Proteomes" id="UP000285317">
    <property type="component" value="Chromosome"/>
</dbReference>
<feature type="transmembrane region" description="Helical" evidence="8">
    <location>
        <begin position="51"/>
        <end position="72"/>
    </location>
</feature>
<dbReference type="GO" id="GO:0005886">
    <property type="term" value="C:plasma membrane"/>
    <property type="evidence" value="ECO:0007669"/>
    <property type="project" value="UniProtKB-SubCell"/>
</dbReference>
<evidence type="ECO:0000256" key="3">
    <source>
        <dbReference type="ARBA" id="ARBA00022475"/>
    </source>
</evidence>
<feature type="transmembrane region" description="Helical" evidence="8">
    <location>
        <begin position="366"/>
        <end position="390"/>
    </location>
</feature>
<feature type="transmembrane region" description="Helical" evidence="8">
    <location>
        <begin position="112"/>
        <end position="133"/>
    </location>
</feature>
<dbReference type="PANTHER" id="PTHR42718">
    <property type="entry name" value="MAJOR FACILITATOR SUPERFAMILY MULTIDRUG TRANSPORTER MFSC"/>
    <property type="match status" value="1"/>
</dbReference>
<dbReference type="CDD" id="cd17321">
    <property type="entry name" value="MFS_MMR_MDR_like"/>
    <property type="match status" value="1"/>
</dbReference>
<evidence type="ECO:0000256" key="6">
    <source>
        <dbReference type="ARBA" id="ARBA00023136"/>
    </source>
</evidence>
<keyword evidence="2" id="KW-0813">Transport</keyword>
<keyword evidence="3" id="KW-1003">Cell membrane</keyword>
<dbReference type="InterPro" id="IPR004638">
    <property type="entry name" value="EmrB-like"/>
</dbReference>
<dbReference type="Gene3D" id="1.20.1250.20">
    <property type="entry name" value="MFS general substrate transporter like domains"/>
    <property type="match status" value="1"/>
</dbReference>
<feature type="transmembrane region" description="Helical" evidence="8">
    <location>
        <begin position="140"/>
        <end position="160"/>
    </location>
</feature>
<dbReference type="KEGG" id="rfs:C1I64_07270"/>
<feature type="region of interest" description="Disordered" evidence="7">
    <location>
        <begin position="475"/>
        <end position="494"/>
    </location>
</feature>
<feature type="transmembrane region" description="Helical" evidence="8">
    <location>
        <begin position="15"/>
        <end position="39"/>
    </location>
</feature>
<sequence length="494" mass="50293">MTDTSSSPAAGRQRWIALVVISLAQLMVVLDASIVNIALPDAQLDLGFDDALRQWVVTAYSLAFGALLLLGGRAGDLWGRKRSFLIGLVGFGLASVLGGLAPSIGVLLTARVLQGVFAALLAPAALSLLSLAFPSGRERVTAFGVFSAIAGAGGAIGLLLGGVLTEFATWRWTLYVNVVFAIVAVIGAALVIHDDRAARNRDRLDVIGTVLASVGLAALVYGFTLAEQSGWAAPTTLVTFAVAVVVLVVFVYSQTRVSAPLMPLHVVADRDRGGAYLSAALAMAANFTQFLFLIFYFQQVLGFSPLASGFAFLPLVACLVLGTTVIGARLAARFPVRIVMGAGYLVAAIGMAWLTRITTDNDYVTVVVPGAILIGLGIGTALICSITTATSGVRAQDAGVASALVNTSQQVGGSVGTALMSAIAAGATASVLAAGTGTASAASVAGYSAAFWIASGILVLAAAVAFLVIEGDRSDSGSTADAEQTPTAGSPVHF</sequence>
<evidence type="ECO:0000256" key="5">
    <source>
        <dbReference type="ARBA" id="ARBA00022989"/>
    </source>
</evidence>
<evidence type="ECO:0000313" key="11">
    <source>
        <dbReference type="Proteomes" id="UP000285317"/>
    </source>
</evidence>
<dbReference type="PANTHER" id="PTHR42718:SF46">
    <property type="entry name" value="BLR6921 PROTEIN"/>
    <property type="match status" value="1"/>
</dbReference>
<dbReference type="Gene3D" id="1.20.1720.10">
    <property type="entry name" value="Multidrug resistance protein D"/>
    <property type="match status" value="1"/>
</dbReference>
<dbReference type="NCBIfam" id="TIGR00711">
    <property type="entry name" value="efflux_EmrB"/>
    <property type="match status" value="1"/>
</dbReference>
<feature type="transmembrane region" description="Helical" evidence="8">
    <location>
        <begin position="411"/>
        <end position="435"/>
    </location>
</feature>
<feature type="transmembrane region" description="Helical" evidence="8">
    <location>
        <begin position="274"/>
        <end position="297"/>
    </location>
</feature>
<feature type="transmembrane region" description="Helical" evidence="8">
    <location>
        <begin position="334"/>
        <end position="354"/>
    </location>
</feature>
<comment type="subcellular location">
    <subcellularLocation>
        <location evidence="1">Cell membrane</location>
        <topology evidence="1">Multi-pass membrane protein</topology>
    </subcellularLocation>
</comment>
<feature type="domain" description="Major facilitator superfamily (MFS) profile" evidence="9">
    <location>
        <begin position="17"/>
        <end position="473"/>
    </location>
</feature>
<dbReference type="PRINTS" id="PR01036">
    <property type="entry name" value="TCRTETB"/>
</dbReference>
<protein>
    <submittedName>
        <fullName evidence="10">MFS transporter</fullName>
    </submittedName>
</protein>
<feature type="transmembrane region" description="Helical" evidence="8">
    <location>
        <begin position="204"/>
        <end position="225"/>
    </location>
</feature>
<proteinExistence type="predicted"/>
<gene>
    <name evidence="10" type="ORF">C1I64_07270</name>
</gene>
<dbReference type="AlphaFoldDB" id="A0A3Q9UY20"/>
<evidence type="ECO:0000256" key="7">
    <source>
        <dbReference type="SAM" id="MobiDB-lite"/>
    </source>
</evidence>
<evidence type="ECO:0000259" key="9">
    <source>
        <dbReference type="PROSITE" id="PS50850"/>
    </source>
</evidence>
<reference evidence="10 11" key="1">
    <citation type="submission" date="2018-03" db="EMBL/GenBank/DDBJ databases">
        <title>Bacteriophage NCPPB3778 and a type I-E CRISPR drive the evolution of the US Biological Select Agent, Rathayibacter toxicus.</title>
        <authorList>
            <person name="Davis E.W.II."/>
            <person name="Tabima J.F."/>
            <person name="Weisberg A.J."/>
            <person name="Dantas Lopes L."/>
            <person name="Wiseman M.S."/>
            <person name="Wiseman M.S."/>
            <person name="Pupko T."/>
            <person name="Belcher M.S."/>
            <person name="Sechler A.J."/>
            <person name="Tancos M.A."/>
            <person name="Schroeder B.K."/>
            <person name="Murray T.D."/>
            <person name="Luster D.G."/>
            <person name="Schneider W.L."/>
            <person name="Rogers E."/>
            <person name="Andreote F.D."/>
            <person name="Grunwald N.J."/>
            <person name="Putnam M.L."/>
            <person name="Chang J.H."/>
        </authorList>
    </citation>
    <scope>NUCLEOTIDE SEQUENCE [LARGE SCALE GENOMIC DNA]</scope>
    <source>
        <strain evidence="10 11">DSM 15932</strain>
    </source>
</reference>
<feature type="transmembrane region" description="Helical" evidence="8">
    <location>
        <begin position="231"/>
        <end position="253"/>
    </location>
</feature>
<evidence type="ECO:0000313" key="10">
    <source>
        <dbReference type="EMBL" id="AZZ51869.1"/>
    </source>
</evidence>
<evidence type="ECO:0000256" key="2">
    <source>
        <dbReference type="ARBA" id="ARBA00022448"/>
    </source>
</evidence>
<organism evidence="10 11">
    <name type="scientific">Rathayibacter festucae DSM 15932</name>
    <dbReference type="NCBI Taxonomy" id="1328866"/>
    <lineage>
        <taxon>Bacteria</taxon>
        <taxon>Bacillati</taxon>
        <taxon>Actinomycetota</taxon>
        <taxon>Actinomycetes</taxon>
        <taxon>Micrococcales</taxon>
        <taxon>Microbacteriaceae</taxon>
        <taxon>Rathayibacter</taxon>
    </lineage>
</organism>
<accession>A0A3Q9UY20</accession>
<feature type="transmembrane region" description="Helical" evidence="8">
    <location>
        <begin position="84"/>
        <end position="106"/>
    </location>
</feature>
<dbReference type="InterPro" id="IPR011701">
    <property type="entry name" value="MFS"/>
</dbReference>
<dbReference type="EMBL" id="CP028137">
    <property type="protein sequence ID" value="AZZ51869.1"/>
    <property type="molecule type" value="Genomic_DNA"/>
</dbReference>
<feature type="transmembrane region" description="Helical" evidence="8">
    <location>
        <begin position="447"/>
        <end position="469"/>
    </location>
</feature>
<dbReference type="GO" id="GO:0022857">
    <property type="term" value="F:transmembrane transporter activity"/>
    <property type="evidence" value="ECO:0007669"/>
    <property type="project" value="InterPro"/>
</dbReference>
<keyword evidence="5 8" id="KW-1133">Transmembrane helix</keyword>
<dbReference type="SUPFAM" id="SSF103473">
    <property type="entry name" value="MFS general substrate transporter"/>
    <property type="match status" value="1"/>
</dbReference>